<feature type="transmembrane region" description="Helical" evidence="6">
    <location>
        <begin position="154"/>
        <end position="172"/>
    </location>
</feature>
<dbReference type="FunCoup" id="A0A067NAF4">
    <property type="interactions" value="16"/>
</dbReference>
<dbReference type="GO" id="GO:0006629">
    <property type="term" value="P:lipid metabolic process"/>
    <property type="evidence" value="ECO:0007669"/>
    <property type="project" value="InterPro"/>
</dbReference>
<dbReference type="PANTHER" id="PTHR10556:SF43">
    <property type="entry name" value="STEROID 5-ALPHA-REDUCTASE DET2"/>
    <property type="match status" value="1"/>
</dbReference>
<accession>A0A067NAF4</accession>
<evidence type="ECO:0000256" key="4">
    <source>
        <dbReference type="ARBA" id="ARBA00022989"/>
    </source>
</evidence>
<reference evidence="9" key="1">
    <citation type="journal article" date="2014" name="Proc. Natl. Acad. Sci. U.S.A.">
        <title>Extensive sampling of basidiomycete genomes demonstrates inadequacy of the white-rot/brown-rot paradigm for wood decay fungi.</title>
        <authorList>
            <person name="Riley R."/>
            <person name="Salamov A.A."/>
            <person name="Brown D.W."/>
            <person name="Nagy L.G."/>
            <person name="Floudas D."/>
            <person name="Held B.W."/>
            <person name="Levasseur A."/>
            <person name="Lombard V."/>
            <person name="Morin E."/>
            <person name="Otillar R."/>
            <person name="Lindquist E.A."/>
            <person name="Sun H."/>
            <person name="LaButti K.M."/>
            <person name="Schmutz J."/>
            <person name="Jabbour D."/>
            <person name="Luo H."/>
            <person name="Baker S.E."/>
            <person name="Pisabarro A.G."/>
            <person name="Walton J.D."/>
            <person name="Blanchette R.A."/>
            <person name="Henrissat B."/>
            <person name="Martin F."/>
            <person name="Cullen D."/>
            <person name="Hibbett D.S."/>
            <person name="Grigoriev I.V."/>
        </authorList>
    </citation>
    <scope>NUCLEOTIDE SEQUENCE [LARGE SCALE GENOMIC DNA]</scope>
    <source>
        <strain evidence="9">FD-172 SS1</strain>
    </source>
</reference>
<evidence type="ECO:0000313" key="8">
    <source>
        <dbReference type="EMBL" id="KDQ20756.1"/>
    </source>
</evidence>
<dbReference type="InterPro" id="IPR039357">
    <property type="entry name" value="SRD5A/TECR"/>
</dbReference>
<name>A0A067NAF4_BOTB1</name>
<dbReference type="OrthoDB" id="5788137at2759"/>
<dbReference type="Gene3D" id="1.20.120.1630">
    <property type="match status" value="1"/>
</dbReference>
<feature type="transmembrane region" description="Helical" evidence="6">
    <location>
        <begin position="122"/>
        <end position="142"/>
    </location>
</feature>
<dbReference type="Pfam" id="PF02544">
    <property type="entry name" value="Steroid_dh"/>
    <property type="match status" value="1"/>
</dbReference>
<keyword evidence="9" id="KW-1185">Reference proteome</keyword>
<proteinExistence type="inferred from homology"/>
<evidence type="ECO:0000256" key="1">
    <source>
        <dbReference type="ARBA" id="ARBA00004141"/>
    </source>
</evidence>
<comment type="subcellular location">
    <subcellularLocation>
        <location evidence="1">Membrane</location>
        <topology evidence="1">Multi-pass membrane protein</topology>
    </subcellularLocation>
</comment>
<dbReference type="InterPro" id="IPR001104">
    <property type="entry name" value="3-oxo-5_a-steroid_4-DH_C"/>
</dbReference>
<evidence type="ECO:0000256" key="5">
    <source>
        <dbReference type="ARBA" id="ARBA00023136"/>
    </source>
</evidence>
<protein>
    <recommendedName>
        <fullName evidence="7">3-oxo-5-alpha-steroid 4-dehydrogenase C-terminal domain-containing protein</fullName>
    </recommendedName>
</protein>
<sequence>MADLVTQTWYKTALTLYKAFPVFGLASFFIDAPFGRFSAGADPKKGSVFSRKLNLDGQLAWIIMELPSPVTIVSVYLNSPTRPPIGLNPSTLFVALWVAHYANRAVISPLRTPTRNHSHVSVVLAGIGFNLLNAGLNGAWFASPAFRGASFNHTGFWAGLVLFAIGMASNIWHDEVLLNIRRQGKRKYGIPYGGLYSWISYPNYFSEWIEWGGFALAAAAVSGSGFAMTPPMLFLMNEVATMLPRAISGHRWYHEKFEDYPKERKAVLPFIL</sequence>
<evidence type="ECO:0000259" key="7">
    <source>
        <dbReference type="Pfam" id="PF02544"/>
    </source>
</evidence>
<dbReference type="STRING" id="930990.A0A067NAF4"/>
<dbReference type="AlphaFoldDB" id="A0A067NAF4"/>
<evidence type="ECO:0000313" key="9">
    <source>
        <dbReference type="Proteomes" id="UP000027195"/>
    </source>
</evidence>
<feature type="domain" description="3-oxo-5-alpha-steroid 4-dehydrogenase C-terminal" evidence="7">
    <location>
        <begin position="118"/>
        <end position="272"/>
    </location>
</feature>
<dbReference type="PROSITE" id="PS50244">
    <property type="entry name" value="S5A_REDUCTASE"/>
    <property type="match status" value="1"/>
</dbReference>
<evidence type="ECO:0000256" key="6">
    <source>
        <dbReference type="SAM" id="Phobius"/>
    </source>
</evidence>
<dbReference type="GO" id="GO:0016627">
    <property type="term" value="F:oxidoreductase activity, acting on the CH-CH group of donors"/>
    <property type="evidence" value="ECO:0007669"/>
    <property type="project" value="InterPro"/>
</dbReference>
<keyword evidence="3 6" id="KW-0812">Transmembrane</keyword>
<dbReference type="HOGENOM" id="CLU_065395_1_0_1"/>
<evidence type="ECO:0000256" key="2">
    <source>
        <dbReference type="ARBA" id="ARBA00007742"/>
    </source>
</evidence>
<feature type="transmembrane region" description="Helical" evidence="6">
    <location>
        <begin position="20"/>
        <end position="39"/>
    </location>
</feature>
<comment type="similarity">
    <text evidence="2">Belongs to the steroid 5-alpha reductase family.</text>
</comment>
<dbReference type="Proteomes" id="UP000027195">
    <property type="component" value="Unassembled WGS sequence"/>
</dbReference>
<feature type="transmembrane region" description="Helical" evidence="6">
    <location>
        <begin position="85"/>
        <end position="102"/>
    </location>
</feature>
<dbReference type="GO" id="GO:0016020">
    <property type="term" value="C:membrane"/>
    <property type="evidence" value="ECO:0007669"/>
    <property type="project" value="UniProtKB-SubCell"/>
</dbReference>
<keyword evidence="5 6" id="KW-0472">Membrane</keyword>
<organism evidence="8 9">
    <name type="scientific">Botryobasidium botryosum (strain FD-172 SS1)</name>
    <dbReference type="NCBI Taxonomy" id="930990"/>
    <lineage>
        <taxon>Eukaryota</taxon>
        <taxon>Fungi</taxon>
        <taxon>Dikarya</taxon>
        <taxon>Basidiomycota</taxon>
        <taxon>Agaricomycotina</taxon>
        <taxon>Agaricomycetes</taxon>
        <taxon>Cantharellales</taxon>
        <taxon>Botryobasidiaceae</taxon>
        <taxon>Botryobasidium</taxon>
    </lineage>
</organism>
<dbReference type="InParanoid" id="A0A067NAF4"/>
<dbReference type="EMBL" id="KL198017">
    <property type="protein sequence ID" value="KDQ20756.1"/>
    <property type="molecule type" value="Genomic_DNA"/>
</dbReference>
<keyword evidence="4 6" id="KW-1133">Transmembrane helix</keyword>
<dbReference type="PANTHER" id="PTHR10556">
    <property type="entry name" value="3-OXO-5-ALPHA-STEROID 4-DEHYDROGENASE"/>
    <property type="match status" value="1"/>
</dbReference>
<gene>
    <name evidence="8" type="ORF">BOTBODRAFT_26774</name>
</gene>
<evidence type="ECO:0000256" key="3">
    <source>
        <dbReference type="ARBA" id="ARBA00022692"/>
    </source>
</evidence>
<feature type="transmembrane region" description="Helical" evidence="6">
    <location>
        <begin position="211"/>
        <end position="235"/>
    </location>
</feature>